<reference evidence="3" key="1">
    <citation type="journal article" date="2019" name="Int. J. Syst. Evol. Microbiol.">
        <title>The Global Catalogue of Microorganisms (GCM) 10K type strain sequencing project: providing services to taxonomists for standard genome sequencing and annotation.</title>
        <authorList>
            <consortium name="The Broad Institute Genomics Platform"/>
            <consortium name="The Broad Institute Genome Sequencing Center for Infectious Disease"/>
            <person name="Wu L."/>
            <person name="Ma J."/>
        </authorList>
    </citation>
    <scope>NUCLEOTIDE SEQUENCE [LARGE SCALE GENOMIC DNA]</scope>
    <source>
        <strain evidence="3">CCUG 58412</strain>
    </source>
</reference>
<protein>
    <submittedName>
        <fullName evidence="2">Uncharacterized protein</fullName>
    </submittedName>
</protein>
<keyword evidence="3" id="KW-1185">Reference proteome</keyword>
<proteinExistence type="predicted"/>
<dbReference type="EMBL" id="JBHTKB010000001">
    <property type="protein sequence ID" value="MFD0913184.1"/>
    <property type="molecule type" value="Genomic_DNA"/>
</dbReference>
<feature type="transmembrane region" description="Helical" evidence="1">
    <location>
        <begin position="63"/>
        <end position="84"/>
    </location>
</feature>
<evidence type="ECO:0000313" key="2">
    <source>
        <dbReference type="EMBL" id="MFD0913184.1"/>
    </source>
</evidence>
<organism evidence="2 3">
    <name type="scientific">Methylophilus luteus</name>
    <dbReference type="NCBI Taxonomy" id="640108"/>
    <lineage>
        <taxon>Bacteria</taxon>
        <taxon>Pseudomonadati</taxon>
        <taxon>Pseudomonadota</taxon>
        <taxon>Betaproteobacteria</taxon>
        <taxon>Nitrosomonadales</taxon>
        <taxon>Methylophilaceae</taxon>
        <taxon>Methylophilus</taxon>
    </lineage>
</organism>
<dbReference type="RefSeq" id="WP_379056455.1">
    <property type="nucleotide sequence ID" value="NZ_JBHTKB010000001.1"/>
</dbReference>
<gene>
    <name evidence="2" type="ORF">ACFQ1Z_06465</name>
</gene>
<dbReference type="PROSITE" id="PS51257">
    <property type="entry name" value="PROKAR_LIPOPROTEIN"/>
    <property type="match status" value="1"/>
</dbReference>
<sequence length="92" mass="10165">MSRIGKMLCIIYALFMIACFAIAYSAEGDFKGQYVFLQLPLALQMAGIDAMGLSSELQNLSWIGAYALLGLPTLMILYFVGWMIDGRSSKKI</sequence>
<comment type="caution">
    <text evidence="2">The sequence shown here is derived from an EMBL/GenBank/DDBJ whole genome shotgun (WGS) entry which is preliminary data.</text>
</comment>
<accession>A0ABW3F8W0</accession>
<keyword evidence="1" id="KW-1133">Transmembrane helix</keyword>
<keyword evidence="1" id="KW-0472">Membrane</keyword>
<name>A0ABW3F8W0_9PROT</name>
<keyword evidence="1" id="KW-0812">Transmembrane</keyword>
<dbReference type="Proteomes" id="UP001597128">
    <property type="component" value="Unassembled WGS sequence"/>
</dbReference>
<evidence type="ECO:0000313" key="3">
    <source>
        <dbReference type="Proteomes" id="UP001597128"/>
    </source>
</evidence>
<evidence type="ECO:0000256" key="1">
    <source>
        <dbReference type="SAM" id="Phobius"/>
    </source>
</evidence>